<gene>
    <name evidence="9" type="ORF">SAMN05660443_1631</name>
</gene>
<evidence type="ECO:0000259" key="8">
    <source>
        <dbReference type="Pfam" id="PF01694"/>
    </source>
</evidence>
<keyword evidence="4 7" id="KW-0812">Transmembrane</keyword>
<dbReference type="Proteomes" id="UP000199058">
    <property type="component" value="Unassembled WGS sequence"/>
</dbReference>
<evidence type="ECO:0000256" key="6">
    <source>
        <dbReference type="ARBA" id="ARBA00023136"/>
    </source>
</evidence>
<dbReference type="GO" id="GO:0004252">
    <property type="term" value="F:serine-type endopeptidase activity"/>
    <property type="evidence" value="ECO:0007669"/>
    <property type="project" value="InterPro"/>
</dbReference>
<feature type="transmembrane region" description="Helical" evidence="7">
    <location>
        <begin position="158"/>
        <end position="183"/>
    </location>
</feature>
<protein>
    <submittedName>
        <fullName evidence="9">GlpG protein</fullName>
    </submittedName>
</protein>
<dbReference type="SUPFAM" id="SSF144091">
    <property type="entry name" value="Rhomboid-like"/>
    <property type="match status" value="1"/>
</dbReference>
<evidence type="ECO:0000256" key="3">
    <source>
        <dbReference type="ARBA" id="ARBA00022519"/>
    </source>
</evidence>
<organism evidence="9 10">
    <name type="scientific">Marinospirillum celere</name>
    <dbReference type="NCBI Taxonomy" id="1122252"/>
    <lineage>
        <taxon>Bacteria</taxon>
        <taxon>Pseudomonadati</taxon>
        <taxon>Pseudomonadota</taxon>
        <taxon>Gammaproteobacteria</taxon>
        <taxon>Oceanospirillales</taxon>
        <taxon>Oceanospirillaceae</taxon>
        <taxon>Marinospirillum</taxon>
    </lineage>
</organism>
<keyword evidence="2" id="KW-1003">Cell membrane</keyword>
<evidence type="ECO:0000256" key="1">
    <source>
        <dbReference type="ARBA" id="ARBA00004141"/>
    </source>
</evidence>
<keyword evidence="6 7" id="KW-0472">Membrane</keyword>
<dbReference type="AlphaFoldDB" id="A0A1I1GZ43"/>
<accession>A0A1I1GZ43</accession>
<keyword evidence="3" id="KW-0997">Cell inner membrane</keyword>
<evidence type="ECO:0000256" key="2">
    <source>
        <dbReference type="ARBA" id="ARBA00022475"/>
    </source>
</evidence>
<feature type="transmembrane region" description="Helical" evidence="7">
    <location>
        <begin position="195"/>
        <end position="215"/>
    </location>
</feature>
<keyword evidence="10" id="KW-1185">Reference proteome</keyword>
<dbReference type="PANTHER" id="PTHR43066">
    <property type="entry name" value="RHOMBOID-RELATED PROTEIN"/>
    <property type="match status" value="1"/>
</dbReference>
<evidence type="ECO:0000313" key="9">
    <source>
        <dbReference type="EMBL" id="SFC15128.1"/>
    </source>
</evidence>
<dbReference type="Gene3D" id="1.20.1540.10">
    <property type="entry name" value="Rhomboid-like"/>
    <property type="match status" value="1"/>
</dbReference>
<evidence type="ECO:0000313" key="10">
    <source>
        <dbReference type="Proteomes" id="UP000199058"/>
    </source>
</evidence>
<reference evidence="9 10" key="1">
    <citation type="submission" date="2016-10" db="EMBL/GenBank/DDBJ databases">
        <authorList>
            <person name="de Groot N.N."/>
        </authorList>
    </citation>
    <scope>NUCLEOTIDE SEQUENCE [LARGE SCALE GENOMIC DNA]</scope>
    <source>
        <strain evidence="9 10">DSM 18438</strain>
    </source>
</reference>
<feature type="transmembrane region" description="Helical" evidence="7">
    <location>
        <begin position="280"/>
        <end position="296"/>
    </location>
</feature>
<comment type="subcellular location">
    <subcellularLocation>
        <location evidence="1">Membrane</location>
        <topology evidence="1">Multi-pass membrane protein</topology>
    </subcellularLocation>
</comment>
<evidence type="ECO:0000256" key="5">
    <source>
        <dbReference type="ARBA" id="ARBA00022989"/>
    </source>
</evidence>
<sequence length="305" mass="33947">MMIPALATLGSPFFCPGDSCPMLKLFVLPADQDPVPLSRYLWRAGIGHRILPDEKTPGHAFWLVNPDQLPACREALDAWQRGDTALVGQSKKQSPGLTFFKQRPVTLTLMAAAFLVTLAFEYLFGYLVFLVVSFTPMVVEGRQLVSLPLSETLTSGQWWRLITPILLHFGWMHLVFNLLWTWVLGEAIERHQGSLRLILLILFAALVSNSAQFLINGSSQFGGLSGVVYAYLGYTWLWDRRNPGQSLGLTPGLVVFMLIWMLFGMTPWSQSMGINMANEAHLGGLLAGLAFALLPWRSGPTNKRI</sequence>
<name>A0A1I1GZ43_9GAMM</name>
<dbReference type="Pfam" id="PF01694">
    <property type="entry name" value="Rhomboid"/>
    <property type="match status" value="1"/>
</dbReference>
<feature type="transmembrane region" description="Helical" evidence="7">
    <location>
        <begin position="249"/>
        <end position="268"/>
    </location>
</feature>
<feature type="domain" description="Peptidase S54 rhomboid" evidence="8">
    <location>
        <begin position="156"/>
        <end position="294"/>
    </location>
</feature>
<dbReference type="STRING" id="1122252.SAMN05660443_1631"/>
<feature type="transmembrane region" description="Helical" evidence="7">
    <location>
        <begin position="221"/>
        <end position="237"/>
    </location>
</feature>
<keyword evidence="5 7" id="KW-1133">Transmembrane helix</keyword>
<dbReference type="InterPro" id="IPR035952">
    <property type="entry name" value="Rhomboid-like_sf"/>
</dbReference>
<evidence type="ECO:0000256" key="4">
    <source>
        <dbReference type="ARBA" id="ARBA00022692"/>
    </source>
</evidence>
<dbReference type="EMBL" id="FOLH01000003">
    <property type="protein sequence ID" value="SFC15128.1"/>
    <property type="molecule type" value="Genomic_DNA"/>
</dbReference>
<dbReference type="OrthoDB" id="9778341at2"/>
<dbReference type="InterPro" id="IPR022764">
    <property type="entry name" value="Peptidase_S54_rhomboid_dom"/>
</dbReference>
<dbReference type="GO" id="GO:0016020">
    <property type="term" value="C:membrane"/>
    <property type="evidence" value="ECO:0007669"/>
    <property type="project" value="UniProtKB-SubCell"/>
</dbReference>
<evidence type="ECO:0000256" key="7">
    <source>
        <dbReference type="SAM" id="Phobius"/>
    </source>
</evidence>
<feature type="transmembrane region" description="Helical" evidence="7">
    <location>
        <begin position="109"/>
        <end position="138"/>
    </location>
</feature>
<proteinExistence type="predicted"/>
<dbReference type="PANTHER" id="PTHR43066:SF26">
    <property type="entry name" value="RHOMBOID PROTEASE GLPG"/>
    <property type="match status" value="1"/>
</dbReference>